<evidence type="ECO:0000256" key="2">
    <source>
        <dbReference type="SAM" id="SignalP"/>
    </source>
</evidence>
<evidence type="ECO:0000313" key="3">
    <source>
        <dbReference type="EMBL" id="QDU78822.1"/>
    </source>
</evidence>
<feature type="compositionally biased region" description="Basic and acidic residues" evidence="1">
    <location>
        <begin position="268"/>
        <end position="285"/>
    </location>
</feature>
<feature type="chain" id="PRO_5021793222" evidence="2">
    <location>
        <begin position="26"/>
        <end position="381"/>
    </location>
</feature>
<feature type="compositionally biased region" description="Basic and acidic residues" evidence="1">
    <location>
        <begin position="372"/>
        <end position="381"/>
    </location>
</feature>
<dbReference type="Proteomes" id="UP000317178">
    <property type="component" value="Chromosome"/>
</dbReference>
<name>A0A518CHW9_9PLAN</name>
<dbReference type="OrthoDB" id="208718at2"/>
<gene>
    <name evidence="3" type="ORF">Pla110_05260</name>
</gene>
<dbReference type="EMBL" id="CP036281">
    <property type="protein sequence ID" value="QDU78822.1"/>
    <property type="molecule type" value="Genomic_DNA"/>
</dbReference>
<feature type="compositionally biased region" description="Polar residues" evidence="1">
    <location>
        <begin position="316"/>
        <end position="331"/>
    </location>
</feature>
<protein>
    <submittedName>
        <fullName evidence="3">Uncharacterized protein</fullName>
    </submittedName>
</protein>
<organism evidence="3 4">
    <name type="scientific">Polystyrenella longa</name>
    <dbReference type="NCBI Taxonomy" id="2528007"/>
    <lineage>
        <taxon>Bacteria</taxon>
        <taxon>Pseudomonadati</taxon>
        <taxon>Planctomycetota</taxon>
        <taxon>Planctomycetia</taxon>
        <taxon>Planctomycetales</taxon>
        <taxon>Planctomycetaceae</taxon>
        <taxon>Polystyrenella</taxon>
    </lineage>
</organism>
<keyword evidence="4" id="KW-1185">Reference proteome</keyword>
<evidence type="ECO:0000256" key="1">
    <source>
        <dbReference type="SAM" id="MobiDB-lite"/>
    </source>
</evidence>
<reference evidence="3 4" key="1">
    <citation type="submission" date="2019-02" db="EMBL/GenBank/DDBJ databases">
        <title>Deep-cultivation of Planctomycetes and their phenomic and genomic characterization uncovers novel biology.</title>
        <authorList>
            <person name="Wiegand S."/>
            <person name="Jogler M."/>
            <person name="Boedeker C."/>
            <person name="Pinto D."/>
            <person name="Vollmers J."/>
            <person name="Rivas-Marin E."/>
            <person name="Kohn T."/>
            <person name="Peeters S.H."/>
            <person name="Heuer A."/>
            <person name="Rast P."/>
            <person name="Oberbeckmann S."/>
            <person name="Bunk B."/>
            <person name="Jeske O."/>
            <person name="Meyerdierks A."/>
            <person name="Storesund J.E."/>
            <person name="Kallscheuer N."/>
            <person name="Luecker S."/>
            <person name="Lage O.M."/>
            <person name="Pohl T."/>
            <person name="Merkel B.J."/>
            <person name="Hornburger P."/>
            <person name="Mueller R.-W."/>
            <person name="Bruemmer F."/>
            <person name="Labrenz M."/>
            <person name="Spormann A.M."/>
            <person name="Op den Camp H."/>
            <person name="Overmann J."/>
            <person name="Amann R."/>
            <person name="Jetten M.S.M."/>
            <person name="Mascher T."/>
            <person name="Medema M.H."/>
            <person name="Devos D.P."/>
            <person name="Kaster A.-K."/>
            <person name="Ovreas L."/>
            <person name="Rohde M."/>
            <person name="Galperin M.Y."/>
            <person name="Jogler C."/>
        </authorList>
    </citation>
    <scope>NUCLEOTIDE SEQUENCE [LARGE SCALE GENOMIC DNA]</scope>
    <source>
        <strain evidence="3 4">Pla110</strain>
    </source>
</reference>
<sequence precursor="true">MPGRICYLFACGLTLATLTQTQLYAQWYGGGDACNPCVQQVAMQPVVQTCYQTVPVTEYQQVKETAQRPVTETVWRDETYTAYRPVTEQRTVEVPTVSYQNVTECQTVSRDLSYWRNRVEPVCKATPCEYDGRPNMLGWLNRTGYSVRNSFTPNNKIVREYVPNVVAQQVPVTRQVAIQGTRQVTQNYTTMQAYQATRKVAEQQVRYETVEVIRNVPRTVYRTVPSGTSVAYVPAGSVMGGTATAFAPTPVDPFAPRSAESTNGTNRTAEKPDTTIRSRTDDRQSLRTPTPRRANEPTPIRSRNLNAGVPEEEELAQTSVEPTPVATASSKRSFKPVPKGTNLHRTPSMVRVGRWVPSRKNTENVDAPALSDLKDTVAAKE</sequence>
<dbReference type="AlphaFoldDB" id="A0A518CHW9"/>
<proteinExistence type="predicted"/>
<dbReference type="KEGG" id="plon:Pla110_05260"/>
<dbReference type="InterPro" id="IPR011521">
    <property type="entry name" value="YTV"/>
</dbReference>
<accession>A0A518CHW9</accession>
<feature type="signal peptide" evidence="2">
    <location>
        <begin position="1"/>
        <end position="25"/>
    </location>
</feature>
<feature type="region of interest" description="Disordered" evidence="1">
    <location>
        <begin position="249"/>
        <end position="381"/>
    </location>
</feature>
<evidence type="ECO:0000313" key="4">
    <source>
        <dbReference type="Proteomes" id="UP000317178"/>
    </source>
</evidence>
<keyword evidence="2" id="KW-0732">Signal</keyword>
<dbReference type="RefSeq" id="WP_144992864.1">
    <property type="nucleotide sequence ID" value="NZ_CP036281.1"/>
</dbReference>
<dbReference type="Pfam" id="PF07639">
    <property type="entry name" value="YTV"/>
    <property type="match status" value="1"/>
</dbReference>